<dbReference type="SMART" id="SM00355">
    <property type="entry name" value="ZnF_C2H2"/>
    <property type="match status" value="2"/>
</dbReference>
<keyword evidence="3 5" id="KW-0863">Zinc-finger</keyword>
<keyword evidence="2" id="KW-0677">Repeat</keyword>
<keyword evidence="4" id="KW-0862">Zinc</keyword>
<feature type="region of interest" description="Disordered" evidence="6">
    <location>
        <begin position="488"/>
        <end position="538"/>
    </location>
</feature>
<gene>
    <name evidence="8" type="ORF">EHS24_009685</name>
</gene>
<dbReference type="OrthoDB" id="2574428at2759"/>
<dbReference type="PROSITE" id="PS50157">
    <property type="entry name" value="ZINC_FINGER_C2H2_2"/>
    <property type="match status" value="1"/>
</dbReference>
<feature type="compositionally biased region" description="Low complexity" evidence="6">
    <location>
        <begin position="324"/>
        <end position="336"/>
    </location>
</feature>
<sequence length="611" mass="65167">MSFTYLGDTLAAPPPLGTHTSNSTSSSPEPGSTTPASNLSAAPSDTANSVDITTAGGTVSFPHPHSQAFSAQGPPQYLHKRTTRSAARSSASASTPTGSSGSRHMSVDVDRSTPLGDTGMSVHAATTSTTTHSNNNNNASAHTGATTPAGLLGLTPTTTPPTGTPSLGPLAPPGILQPMLGPSTVSTTAPPSATAPSTTVANGLYGFNQLAWPTPANSAAGTGAGGGSGLEEWRHDNNMLFFGNTAPPNAASPLQILRRQPSTGSTGGFGTNSSRNDIRDRDRDLNPRDHTRDMNLRWKEERMVNGDAEYHNNVHHPHAHTTHPTHPSTHPSQHLTHPLDYEYNRYPTGIRDQDLDYSSGGGGGGSGLANGVRDPREPPVIDGYVPTLLRPQPPRLNQGPHHSLSPSPLGHQLSPHMQHGNQPQHPSQHQHQQQSSTHAHTNSHIFPHAPHAAHPSHLQPIVPVPQQQHSYGWPLQYNSIADMNGNGYREDPWATPPGAGSVNSGGGPSSTTQRVPGPEHERIRAPAKRGTSAPATRRFPCPDCTEAFTRRNDLVRHRRKHTGEKPFSCPVCDHAFARKDKLLMHIQRSEPCRARAPPRQTRGGRRERINN</sequence>
<dbReference type="STRING" id="105984.A0A427XMN5"/>
<dbReference type="GeneID" id="39594228"/>
<feature type="region of interest" description="Disordered" evidence="6">
    <location>
        <begin position="1"/>
        <end position="163"/>
    </location>
</feature>
<feature type="compositionally biased region" description="Basic residues" evidence="6">
    <location>
        <begin position="313"/>
        <end position="323"/>
    </location>
</feature>
<dbReference type="GO" id="GO:0008270">
    <property type="term" value="F:zinc ion binding"/>
    <property type="evidence" value="ECO:0007669"/>
    <property type="project" value="UniProtKB-KW"/>
</dbReference>
<organism evidence="8 9">
    <name type="scientific">Apiotrichum porosum</name>
    <dbReference type="NCBI Taxonomy" id="105984"/>
    <lineage>
        <taxon>Eukaryota</taxon>
        <taxon>Fungi</taxon>
        <taxon>Dikarya</taxon>
        <taxon>Basidiomycota</taxon>
        <taxon>Agaricomycotina</taxon>
        <taxon>Tremellomycetes</taxon>
        <taxon>Trichosporonales</taxon>
        <taxon>Trichosporonaceae</taxon>
        <taxon>Apiotrichum</taxon>
    </lineage>
</organism>
<dbReference type="FunFam" id="3.30.160.60:FF:000065">
    <property type="entry name" value="B-cell CLL/lymphoma 6, member B"/>
    <property type="match status" value="1"/>
</dbReference>
<name>A0A427XMN5_9TREE</name>
<feature type="region of interest" description="Disordered" evidence="6">
    <location>
        <begin position="259"/>
        <end position="295"/>
    </location>
</feature>
<feature type="compositionally biased region" description="Low complexity" evidence="6">
    <location>
        <begin position="18"/>
        <end position="37"/>
    </location>
</feature>
<evidence type="ECO:0000256" key="1">
    <source>
        <dbReference type="ARBA" id="ARBA00022723"/>
    </source>
</evidence>
<dbReference type="PANTHER" id="PTHR24408">
    <property type="entry name" value="ZINC FINGER PROTEIN"/>
    <property type="match status" value="1"/>
</dbReference>
<feature type="compositionally biased region" description="Gly residues" evidence="6">
    <location>
        <begin position="359"/>
        <end position="368"/>
    </location>
</feature>
<dbReference type="AlphaFoldDB" id="A0A427XMN5"/>
<accession>A0A427XMN5</accession>
<evidence type="ECO:0000256" key="5">
    <source>
        <dbReference type="PROSITE-ProRule" id="PRU00042"/>
    </source>
</evidence>
<keyword evidence="1" id="KW-0479">Metal-binding</keyword>
<reference evidence="8 9" key="1">
    <citation type="submission" date="2018-11" db="EMBL/GenBank/DDBJ databases">
        <title>Genome sequence of Apiotrichum porosum DSM 27194.</title>
        <authorList>
            <person name="Aliyu H."/>
            <person name="Gorte O."/>
            <person name="Ochsenreither K."/>
        </authorList>
    </citation>
    <scope>NUCLEOTIDE SEQUENCE [LARGE SCALE GENOMIC DNA]</scope>
    <source>
        <strain evidence="8 9">DSM 27194</strain>
    </source>
</reference>
<feature type="compositionally biased region" description="Low complexity" evidence="6">
    <location>
        <begin position="123"/>
        <end position="157"/>
    </location>
</feature>
<dbReference type="Proteomes" id="UP000279236">
    <property type="component" value="Unassembled WGS sequence"/>
</dbReference>
<feature type="region of interest" description="Disordered" evidence="6">
    <location>
        <begin position="312"/>
        <end position="458"/>
    </location>
</feature>
<evidence type="ECO:0000256" key="6">
    <source>
        <dbReference type="SAM" id="MobiDB-lite"/>
    </source>
</evidence>
<evidence type="ECO:0000256" key="2">
    <source>
        <dbReference type="ARBA" id="ARBA00022737"/>
    </source>
</evidence>
<feature type="region of interest" description="Disordered" evidence="6">
    <location>
        <begin position="592"/>
        <end position="611"/>
    </location>
</feature>
<evidence type="ECO:0000256" key="4">
    <source>
        <dbReference type="ARBA" id="ARBA00022833"/>
    </source>
</evidence>
<dbReference type="Gene3D" id="3.30.160.60">
    <property type="entry name" value="Classic Zinc Finger"/>
    <property type="match status" value="2"/>
</dbReference>
<dbReference type="Pfam" id="PF00096">
    <property type="entry name" value="zf-C2H2"/>
    <property type="match status" value="2"/>
</dbReference>
<feature type="compositionally biased region" description="Low complexity" evidence="6">
    <location>
        <begin position="418"/>
        <end position="455"/>
    </location>
</feature>
<evidence type="ECO:0000256" key="3">
    <source>
        <dbReference type="ARBA" id="ARBA00022771"/>
    </source>
</evidence>
<dbReference type="GO" id="GO:0000981">
    <property type="term" value="F:DNA-binding transcription factor activity, RNA polymerase II-specific"/>
    <property type="evidence" value="ECO:0007669"/>
    <property type="project" value="TreeGrafter"/>
</dbReference>
<dbReference type="RefSeq" id="XP_028475123.1">
    <property type="nucleotide sequence ID" value="XM_028624955.1"/>
</dbReference>
<feature type="domain" description="C2H2-type" evidence="7">
    <location>
        <begin position="539"/>
        <end position="566"/>
    </location>
</feature>
<feature type="compositionally biased region" description="Polar residues" evidence="6">
    <location>
        <begin position="38"/>
        <end position="57"/>
    </location>
</feature>
<dbReference type="GO" id="GO:0043565">
    <property type="term" value="F:sequence-specific DNA binding"/>
    <property type="evidence" value="ECO:0007669"/>
    <property type="project" value="TreeGrafter"/>
</dbReference>
<dbReference type="InterPro" id="IPR036236">
    <property type="entry name" value="Znf_C2H2_sf"/>
</dbReference>
<feature type="compositionally biased region" description="Low complexity" evidence="6">
    <location>
        <begin position="84"/>
        <end position="103"/>
    </location>
</feature>
<dbReference type="InterPro" id="IPR013087">
    <property type="entry name" value="Znf_C2H2_type"/>
</dbReference>
<evidence type="ECO:0000259" key="7">
    <source>
        <dbReference type="PROSITE" id="PS50157"/>
    </source>
</evidence>
<dbReference type="GO" id="GO:0005634">
    <property type="term" value="C:nucleus"/>
    <property type="evidence" value="ECO:0007669"/>
    <property type="project" value="TreeGrafter"/>
</dbReference>
<dbReference type="EMBL" id="RSCE01000009">
    <property type="protein sequence ID" value="RSH80014.1"/>
    <property type="molecule type" value="Genomic_DNA"/>
</dbReference>
<dbReference type="PROSITE" id="PS00028">
    <property type="entry name" value="ZINC_FINGER_C2H2_1"/>
    <property type="match status" value="1"/>
</dbReference>
<evidence type="ECO:0000313" key="9">
    <source>
        <dbReference type="Proteomes" id="UP000279236"/>
    </source>
</evidence>
<dbReference type="PANTHER" id="PTHR24408:SF58">
    <property type="entry name" value="TRANSCRIPTION FACTOR (TFIIIA), PUTATIVE (AFU_ORTHOLOGUE AFUA_1G05150)-RELATED"/>
    <property type="match status" value="1"/>
</dbReference>
<evidence type="ECO:0000313" key="8">
    <source>
        <dbReference type="EMBL" id="RSH80014.1"/>
    </source>
</evidence>
<feature type="compositionally biased region" description="Basic and acidic residues" evidence="6">
    <location>
        <begin position="276"/>
        <end position="295"/>
    </location>
</feature>
<keyword evidence="9" id="KW-1185">Reference proteome</keyword>
<proteinExistence type="predicted"/>
<protein>
    <recommendedName>
        <fullName evidence="7">C2H2-type domain-containing protein</fullName>
    </recommendedName>
</protein>
<comment type="caution">
    <text evidence="8">The sequence shown here is derived from an EMBL/GenBank/DDBJ whole genome shotgun (WGS) entry which is preliminary data.</text>
</comment>
<dbReference type="SUPFAM" id="SSF57667">
    <property type="entry name" value="beta-beta-alpha zinc fingers"/>
    <property type="match status" value="1"/>
</dbReference>